<feature type="compositionally biased region" description="Polar residues" evidence="1">
    <location>
        <begin position="34"/>
        <end position="57"/>
    </location>
</feature>
<dbReference type="GeneID" id="30206037"/>
<dbReference type="EMBL" id="KI894018">
    <property type="protein sequence ID" value="OCF30119.1"/>
    <property type="molecule type" value="Genomic_DNA"/>
</dbReference>
<dbReference type="OrthoDB" id="10602889at2759"/>
<evidence type="ECO:0000313" key="4">
    <source>
        <dbReference type="Proteomes" id="UP000092730"/>
    </source>
</evidence>
<organism evidence="2">
    <name type="scientific">Kwoniella bestiolae CBS 10118</name>
    <dbReference type="NCBI Taxonomy" id="1296100"/>
    <lineage>
        <taxon>Eukaryota</taxon>
        <taxon>Fungi</taxon>
        <taxon>Dikarya</taxon>
        <taxon>Basidiomycota</taxon>
        <taxon>Agaricomycotina</taxon>
        <taxon>Tremellomycetes</taxon>
        <taxon>Tremellales</taxon>
        <taxon>Cryptococcaceae</taxon>
        <taxon>Kwoniella</taxon>
    </lineage>
</organism>
<keyword evidence="4" id="KW-1185">Reference proteome</keyword>
<proteinExistence type="predicted"/>
<dbReference type="VEuPathDB" id="FungiDB:I302_01638"/>
<accession>A0A1B9GGF1</accession>
<sequence length="191" mass="21917">MTDVSFGPGGPPIPQKLLPREIPNSQDTREADVGSSNTFTGITASPISLGYHTTPTNSYPTSIPVTTTPSTRKSRRRREPRRSLNLSDSVCPSVGSGCYRCRNKGIVCRLTKEDDEKLKERSEEKKNGKTDNWKAWSEMAGWDRKFPVCNRCRKMSERCEFEEIPRWAVIKKEEVKGYRTKTNRERTDWKR</sequence>
<reference evidence="3" key="2">
    <citation type="submission" date="2013-07" db="EMBL/GenBank/DDBJ databases">
        <authorList>
            <consortium name="The Broad Institute Genome Sequencing Platform"/>
            <person name="Cuomo C."/>
            <person name="Litvintseva A."/>
            <person name="Chen Y."/>
            <person name="Heitman J."/>
            <person name="Sun S."/>
            <person name="Springer D."/>
            <person name="Dromer F."/>
            <person name="Young S.K."/>
            <person name="Zeng Q."/>
            <person name="Gargeya S."/>
            <person name="Fitzgerald M."/>
            <person name="Abouelleil A."/>
            <person name="Alvarado L."/>
            <person name="Berlin A.M."/>
            <person name="Chapman S.B."/>
            <person name="Dewar J."/>
            <person name="Goldberg J."/>
            <person name="Griggs A."/>
            <person name="Gujja S."/>
            <person name="Hansen M."/>
            <person name="Howarth C."/>
            <person name="Imamovic A."/>
            <person name="Larimer J."/>
            <person name="McCowan C."/>
            <person name="Murphy C."/>
            <person name="Pearson M."/>
            <person name="Priest M."/>
            <person name="Roberts A."/>
            <person name="Saif S."/>
            <person name="Shea T."/>
            <person name="Sykes S."/>
            <person name="Wortman J."/>
            <person name="Nusbaum C."/>
            <person name="Birren B."/>
        </authorList>
    </citation>
    <scope>NUCLEOTIDE SEQUENCE</scope>
    <source>
        <strain evidence="3">CBS 10118</strain>
    </source>
</reference>
<evidence type="ECO:0000256" key="1">
    <source>
        <dbReference type="SAM" id="MobiDB-lite"/>
    </source>
</evidence>
<name>A0A1B9GGF1_9TREE</name>
<dbReference type="AlphaFoldDB" id="A0A1B9GGF1"/>
<gene>
    <name evidence="2" type="ORF">I302_01638</name>
    <name evidence="3" type="ORF">I302_102942</name>
</gene>
<evidence type="ECO:0000313" key="3">
    <source>
        <dbReference type="EMBL" id="WVW80951.1"/>
    </source>
</evidence>
<evidence type="ECO:0000313" key="2">
    <source>
        <dbReference type="EMBL" id="OCF30119.1"/>
    </source>
</evidence>
<feature type="compositionally biased region" description="Low complexity" evidence="1">
    <location>
        <begin position="58"/>
        <end position="71"/>
    </location>
</feature>
<dbReference type="Proteomes" id="UP000092730">
    <property type="component" value="Chromosome 1"/>
</dbReference>
<reference evidence="3" key="4">
    <citation type="submission" date="2024-02" db="EMBL/GenBank/DDBJ databases">
        <title>Comparative genomics of Cryptococcus and Kwoniella reveals pathogenesis evolution and contrasting modes of karyotype evolution via chromosome fusion or intercentromeric recombination.</title>
        <authorList>
            <person name="Coelho M.A."/>
            <person name="David-Palma M."/>
            <person name="Shea T."/>
            <person name="Bowers K."/>
            <person name="McGinley-Smith S."/>
            <person name="Mohammad A.W."/>
            <person name="Gnirke A."/>
            <person name="Yurkov A.M."/>
            <person name="Nowrousian M."/>
            <person name="Sun S."/>
            <person name="Cuomo C.A."/>
            <person name="Heitman J."/>
        </authorList>
    </citation>
    <scope>NUCLEOTIDE SEQUENCE</scope>
    <source>
        <strain evidence="3">CBS 10118</strain>
    </source>
</reference>
<dbReference type="EMBL" id="CP144541">
    <property type="protein sequence ID" value="WVW80951.1"/>
    <property type="molecule type" value="Genomic_DNA"/>
</dbReference>
<dbReference type="RefSeq" id="XP_019051189.1">
    <property type="nucleotide sequence ID" value="XM_019188311.1"/>
</dbReference>
<protein>
    <submittedName>
        <fullName evidence="2">Uncharacterized protein</fullName>
    </submittedName>
</protein>
<dbReference type="KEGG" id="kbi:30206037"/>
<reference evidence="2" key="1">
    <citation type="submission" date="2013-07" db="EMBL/GenBank/DDBJ databases">
        <title>The Genome Sequence of Cryptococcus bestiolae CBS10118.</title>
        <authorList>
            <consortium name="The Broad Institute Genome Sequencing Platform"/>
            <person name="Cuomo C."/>
            <person name="Litvintseva A."/>
            <person name="Chen Y."/>
            <person name="Heitman J."/>
            <person name="Sun S."/>
            <person name="Springer D."/>
            <person name="Dromer F."/>
            <person name="Young S.K."/>
            <person name="Zeng Q."/>
            <person name="Gargeya S."/>
            <person name="Fitzgerald M."/>
            <person name="Abouelleil A."/>
            <person name="Alvarado L."/>
            <person name="Berlin A.M."/>
            <person name="Chapman S.B."/>
            <person name="Dewar J."/>
            <person name="Goldberg J."/>
            <person name="Griggs A."/>
            <person name="Gujja S."/>
            <person name="Hansen M."/>
            <person name="Howarth C."/>
            <person name="Imamovic A."/>
            <person name="Larimer J."/>
            <person name="McCowan C."/>
            <person name="Murphy C."/>
            <person name="Pearson M."/>
            <person name="Priest M."/>
            <person name="Roberts A."/>
            <person name="Saif S."/>
            <person name="Shea T."/>
            <person name="Sykes S."/>
            <person name="Wortman J."/>
            <person name="Nusbaum C."/>
            <person name="Birren B."/>
        </authorList>
    </citation>
    <scope>NUCLEOTIDE SEQUENCE [LARGE SCALE GENOMIC DNA]</scope>
    <source>
        <strain evidence="2">CBS 10118</strain>
    </source>
</reference>
<feature type="region of interest" description="Disordered" evidence="1">
    <location>
        <begin position="1"/>
        <end position="86"/>
    </location>
</feature>
<reference evidence="2" key="3">
    <citation type="submission" date="2014-01" db="EMBL/GenBank/DDBJ databases">
        <title>Evolution of pathogenesis and genome organization in the Tremellales.</title>
        <authorList>
            <person name="Cuomo C."/>
            <person name="Litvintseva A."/>
            <person name="Heitman J."/>
            <person name="Chen Y."/>
            <person name="Sun S."/>
            <person name="Springer D."/>
            <person name="Dromer F."/>
            <person name="Young S."/>
            <person name="Zeng Q."/>
            <person name="Chapman S."/>
            <person name="Gujja S."/>
            <person name="Saif S."/>
            <person name="Birren B."/>
        </authorList>
    </citation>
    <scope>NUCLEOTIDE SEQUENCE</scope>
    <source>
        <strain evidence="2">CBS 10118</strain>
    </source>
</reference>